<keyword evidence="1" id="KW-0472">Membrane</keyword>
<evidence type="ECO:0000256" key="1">
    <source>
        <dbReference type="SAM" id="Phobius"/>
    </source>
</evidence>
<sequence length="212" mass="23433">MANSHNSFKNYKHLASYIIALILVVVFVISCKSKNSASTEYVVLSKITKKDSLASLAAFEKVYSVLMHPRCMNCHPNGDIPLQGDDSHIHNMLPQRGPDGMGISTMKCANCHASTGVPGESTPPGNPLWHLPPSDMKMVFQGRSPRELALQLVNPKLNGHKNLQELRVHAEDTLVKNGWTMGGNRELPPLTYNEFKDAWYEWIDNGAVAPAN</sequence>
<dbReference type="Proteomes" id="UP000032361">
    <property type="component" value="Unassembled WGS sequence"/>
</dbReference>
<name>A0A0D7W6C5_9FLAO</name>
<dbReference type="SUPFAM" id="SSF48695">
    <property type="entry name" value="Multiheme cytochromes"/>
    <property type="match status" value="1"/>
</dbReference>
<dbReference type="RefSeq" id="WP_044625094.1">
    <property type="nucleotide sequence ID" value="NZ_JTDV01000001.1"/>
</dbReference>
<organism evidence="2 3">
    <name type="scientific">Neotamlana nanhaiensis</name>
    <dbReference type="NCBI Taxonomy" id="1382798"/>
    <lineage>
        <taxon>Bacteria</taxon>
        <taxon>Pseudomonadati</taxon>
        <taxon>Bacteroidota</taxon>
        <taxon>Flavobacteriia</taxon>
        <taxon>Flavobacteriales</taxon>
        <taxon>Flavobacteriaceae</taxon>
        <taxon>Neotamlana</taxon>
    </lineage>
</organism>
<dbReference type="OrthoDB" id="656942at2"/>
<dbReference type="STRING" id="1382798.PK35_02800"/>
<evidence type="ECO:0000313" key="3">
    <source>
        <dbReference type="Proteomes" id="UP000032361"/>
    </source>
</evidence>
<dbReference type="PATRIC" id="fig|1382798.3.peg.567"/>
<dbReference type="InterPro" id="IPR036280">
    <property type="entry name" value="Multihaem_cyt_sf"/>
</dbReference>
<dbReference type="AlphaFoldDB" id="A0A0D7W6C5"/>
<protein>
    <recommendedName>
        <fullName evidence="4">Cytochrome c domain-containing protein</fullName>
    </recommendedName>
</protein>
<keyword evidence="1" id="KW-0812">Transmembrane</keyword>
<feature type="transmembrane region" description="Helical" evidence="1">
    <location>
        <begin position="14"/>
        <end position="31"/>
    </location>
</feature>
<reference evidence="2 3" key="1">
    <citation type="journal article" date="2015" name="Antonie Van Leeuwenhoek">
        <title>Tamlana nanhaiensis sp. nov., isolated from surface seawater collected from the South China Sea.</title>
        <authorList>
            <person name="Liu X."/>
            <person name="Lai Q."/>
            <person name="Du Y."/>
            <person name="Li G."/>
            <person name="Sun F."/>
            <person name="Shao Z."/>
        </authorList>
    </citation>
    <scope>NUCLEOTIDE SEQUENCE [LARGE SCALE GENOMIC DNA]</scope>
    <source>
        <strain evidence="2 3">FHC16</strain>
    </source>
</reference>
<dbReference type="EMBL" id="JTDV01000001">
    <property type="protein sequence ID" value="KJD34706.1"/>
    <property type="molecule type" value="Genomic_DNA"/>
</dbReference>
<evidence type="ECO:0008006" key="4">
    <source>
        <dbReference type="Google" id="ProtNLM"/>
    </source>
</evidence>
<accession>A0A0D7W6C5</accession>
<evidence type="ECO:0000313" key="2">
    <source>
        <dbReference type="EMBL" id="KJD34706.1"/>
    </source>
</evidence>
<keyword evidence="3" id="KW-1185">Reference proteome</keyword>
<comment type="caution">
    <text evidence="2">The sequence shown here is derived from an EMBL/GenBank/DDBJ whole genome shotgun (WGS) entry which is preliminary data.</text>
</comment>
<gene>
    <name evidence="2" type="ORF">PK35_02800</name>
</gene>
<keyword evidence="1" id="KW-1133">Transmembrane helix</keyword>
<proteinExistence type="predicted"/>